<feature type="coiled-coil region" evidence="1">
    <location>
        <begin position="40"/>
        <end position="84"/>
    </location>
</feature>
<protein>
    <submittedName>
        <fullName evidence="2">Uncharacterized protein</fullName>
    </submittedName>
</protein>
<name>A0A803NHX8_CANSA</name>
<reference evidence="2" key="2">
    <citation type="submission" date="2021-03" db="UniProtKB">
        <authorList>
            <consortium name="EnsemblPlants"/>
        </authorList>
    </citation>
    <scope>IDENTIFICATION</scope>
</reference>
<organism evidence="2 3">
    <name type="scientific">Cannabis sativa</name>
    <name type="common">Hemp</name>
    <name type="synonym">Marijuana</name>
    <dbReference type="NCBI Taxonomy" id="3483"/>
    <lineage>
        <taxon>Eukaryota</taxon>
        <taxon>Viridiplantae</taxon>
        <taxon>Streptophyta</taxon>
        <taxon>Embryophyta</taxon>
        <taxon>Tracheophyta</taxon>
        <taxon>Spermatophyta</taxon>
        <taxon>Magnoliopsida</taxon>
        <taxon>eudicotyledons</taxon>
        <taxon>Gunneridae</taxon>
        <taxon>Pentapetalae</taxon>
        <taxon>rosids</taxon>
        <taxon>fabids</taxon>
        <taxon>Rosales</taxon>
        <taxon>Cannabaceae</taxon>
        <taxon>Cannabis</taxon>
    </lineage>
</organism>
<evidence type="ECO:0000256" key="1">
    <source>
        <dbReference type="SAM" id="Coils"/>
    </source>
</evidence>
<evidence type="ECO:0000313" key="2">
    <source>
        <dbReference type="EnsemblPlants" id="cds.evm.model.01.1635"/>
    </source>
</evidence>
<proteinExistence type="predicted"/>
<dbReference type="EnsemblPlants" id="evm.model.01.1635">
    <property type="protein sequence ID" value="cds.evm.model.01.1635"/>
    <property type="gene ID" value="evm.TU.01.1635"/>
</dbReference>
<keyword evidence="3" id="KW-1185">Reference proteome</keyword>
<keyword evidence="1" id="KW-0175">Coiled coil</keyword>
<dbReference type="EMBL" id="UZAU01000041">
    <property type="status" value="NOT_ANNOTATED_CDS"/>
    <property type="molecule type" value="Genomic_DNA"/>
</dbReference>
<evidence type="ECO:0000313" key="3">
    <source>
        <dbReference type="Proteomes" id="UP000596661"/>
    </source>
</evidence>
<sequence length="155" mass="17062">MLNVTLDLDAASIVADSIAALPLAGHCLALTTSLVAAHENERDKERIAALELELDTLRQTASENKELKTSIECLQDELTGEKDARAKEQQSRTAKSKTLEDALMAKTDESYYCDYEEKETHQRKEAPLTQADSYLNLEGFVIGPSSSGDLFDDPL</sequence>
<accession>A0A803NHX8</accession>
<reference evidence="2" key="1">
    <citation type="submission" date="2018-11" db="EMBL/GenBank/DDBJ databases">
        <authorList>
            <person name="Grassa J C."/>
        </authorList>
    </citation>
    <scope>NUCLEOTIDE SEQUENCE [LARGE SCALE GENOMIC DNA]</scope>
</reference>
<dbReference type="AlphaFoldDB" id="A0A803NHX8"/>
<dbReference type="Gramene" id="evm.model.01.1635">
    <property type="protein sequence ID" value="cds.evm.model.01.1635"/>
    <property type="gene ID" value="evm.TU.01.1635"/>
</dbReference>
<dbReference type="Proteomes" id="UP000596661">
    <property type="component" value="Chromosome 1"/>
</dbReference>